<dbReference type="Proteomes" id="UP000276223">
    <property type="component" value="Unassembled WGS sequence"/>
</dbReference>
<reference evidence="1 2" key="1">
    <citation type="submission" date="2018-11" db="EMBL/GenBank/DDBJ databases">
        <title>Genomic Encyclopedia of Type Strains, Phase IV (KMG-IV): sequencing the most valuable type-strain genomes for metagenomic binning, comparative biology and taxonomic classification.</title>
        <authorList>
            <person name="Goeker M."/>
        </authorList>
    </citation>
    <scope>NUCLEOTIDE SEQUENCE [LARGE SCALE GENOMIC DNA]</scope>
    <source>
        <strain evidence="1 2">DSM 22027</strain>
    </source>
</reference>
<sequence length="29" mass="3113">MSRGRGVPLAMGFPDVSIRSTFGGRFSIL</sequence>
<accession>A0A3N1VLJ1</accession>
<keyword evidence="2" id="KW-1185">Reference proteome</keyword>
<gene>
    <name evidence="1" type="ORF">EDC27_1023</name>
</gene>
<dbReference type="AlphaFoldDB" id="A0A3N1VLJ1"/>
<dbReference type="EMBL" id="RJVA01000010">
    <property type="protein sequence ID" value="ROR01831.1"/>
    <property type="molecule type" value="Genomic_DNA"/>
</dbReference>
<comment type="caution">
    <text evidence="1">The sequence shown here is derived from an EMBL/GenBank/DDBJ whole genome shotgun (WGS) entry which is preliminary data.</text>
</comment>
<proteinExistence type="predicted"/>
<evidence type="ECO:0000313" key="1">
    <source>
        <dbReference type="EMBL" id="ROR01831.1"/>
    </source>
</evidence>
<organism evidence="1 2">
    <name type="scientific">Desulfosoma caldarium</name>
    <dbReference type="NCBI Taxonomy" id="610254"/>
    <lineage>
        <taxon>Bacteria</taxon>
        <taxon>Pseudomonadati</taxon>
        <taxon>Thermodesulfobacteriota</taxon>
        <taxon>Syntrophobacteria</taxon>
        <taxon>Syntrophobacterales</taxon>
        <taxon>Syntrophobacteraceae</taxon>
        <taxon>Desulfosoma</taxon>
    </lineage>
</organism>
<name>A0A3N1VLJ1_9BACT</name>
<evidence type="ECO:0000313" key="2">
    <source>
        <dbReference type="Proteomes" id="UP000276223"/>
    </source>
</evidence>
<protein>
    <submittedName>
        <fullName evidence="1">Uncharacterized protein</fullName>
    </submittedName>
</protein>